<evidence type="ECO:0000256" key="1">
    <source>
        <dbReference type="ARBA" id="ARBA00022450"/>
    </source>
</evidence>
<dbReference type="SUPFAM" id="SSF56801">
    <property type="entry name" value="Acetyl-CoA synthetase-like"/>
    <property type="match status" value="1"/>
</dbReference>
<evidence type="ECO:0000259" key="3">
    <source>
        <dbReference type="Pfam" id="PF00501"/>
    </source>
</evidence>
<evidence type="ECO:0000256" key="2">
    <source>
        <dbReference type="ARBA" id="ARBA00022553"/>
    </source>
</evidence>
<dbReference type="PANTHER" id="PTHR44845">
    <property type="entry name" value="CARRIER DOMAIN-CONTAINING PROTEIN"/>
    <property type="match status" value="1"/>
</dbReference>
<keyword evidence="1" id="KW-0596">Phosphopantetheine</keyword>
<organism evidence="4">
    <name type="scientific">hydrothermal vent metagenome</name>
    <dbReference type="NCBI Taxonomy" id="652676"/>
    <lineage>
        <taxon>unclassified sequences</taxon>
        <taxon>metagenomes</taxon>
        <taxon>ecological metagenomes</taxon>
    </lineage>
</organism>
<sequence length="519" mass="59463">MSTNSIRELLEIANRENPNKIALIENGKQYTYSELFKKVNQLANYFKQLELGRGSRIGIYSNKSSEQVIAILALLSTEYIIVPITRFLKPEQVKYIVKDTSIGTIITDKTKIKNIEMMGFKGRVITFEPLRDELVSFREIYKCFNSKYQNSIDNNSSAVITYSFGSDGSQKGIIIGHKNLIDGARVVSKYLELQSSDIISGLLSFNLDYGLNQIFCSLYNQATLALHKFILPSEFFAHLLRDRVTVLALMPVHISKMFDEDPHRLPTSSQLNHVRVITSSGGNITPEMVKKVDNYYKPAKFYSMHGLTEALRSTYLEPSQIHIRPTSIGKAIPEVEIYIINEKGEECKTNEIGELIHRGCCIYKGYWNSEEETKKRFKNISILAKVIEIDNPNEIVVATGDFVYRDDEGYIYFVDRKDDMIKTNGYRVSPKEIEGVVYQNFKMVKKCAVFGIPNREIEEEIVLVYSAETKIPKNEILFELKKHLATYMIPTVIEYRESLPLKASHHEIVDKSLLKKSFK</sequence>
<dbReference type="GO" id="GO:0004467">
    <property type="term" value="F:long-chain fatty acid-CoA ligase activity"/>
    <property type="evidence" value="ECO:0007669"/>
    <property type="project" value="UniProtKB-EC"/>
</dbReference>
<gene>
    <name evidence="4" type="ORF">MNB_SV-12-1179</name>
</gene>
<dbReference type="PANTHER" id="PTHR44845:SF6">
    <property type="entry name" value="BETA-ALANINE-ACTIVATING ENZYME"/>
    <property type="match status" value="1"/>
</dbReference>
<dbReference type="InterPro" id="IPR042099">
    <property type="entry name" value="ANL_N_sf"/>
</dbReference>
<dbReference type="InterPro" id="IPR000873">
    <property type="entry name" value="AMP-dep_synth/lig_dom"/>
</dbReference>
<name>A0A1W1C5E8_9ZZZZ</name>
<keyword evidence="2" id="KW-0597">Phosphoprotein</keyword>
<feature type="domain" description="AMP-dependent synthetase/ligase" evidence="3">
    <location>
        <begin position="12"/>
        <end position="367"/>
    </location>
</feature>
<evidence type="ECO:0000313" key="4">
    <source>
        <dbReference type="EMBL" id="SFV61006.1"/>
    </source>
</evidence>
<dbReference type="EC" id="6.2.1.3" evidence="4"/>
<dbReference type="Gene3D" id="3.40.50.12780">
    <property type="entry name" value="N-terminal domain of ligase-like"/>
    <property type="match status" value="1"/>
</dbReference>
<reference evidence="4" key="1">
    <citation type="submission" date="2016-10" db="EMBL/GenBank/DDBJ databases">
        <authorList>
            <person name="de Groot N.N."/>
        </authorList>
    </citation>
    <scope>NUCLEOTIDE SEQUENCE</scope>
</reference>
<keyword evidence="4" id="KW-0436">Ligase</keyword>
<dbReference type="EMBL" id="FPHE01000103">
    <property type="protein sequence ID" value="SFV61006.1"/>
    <property type="molecule type" value="Genomic_DNA"/>
</dbReference>
<proteinExistence type="predicted"/>
<protein>
    <submittedName>
        <fullName evidence="4">Long-chain-fatty-acid--CoA ligase</fullName>
        <ecNumber evidence="4">6.2.1.3</ecNumber>
    </submittedName>
</protein>
<dbReference type="Gene3D" id="3.30.300.30">
    <property type="match status" value="1"/>
</dbReference>
<dbReference type="InterPro" id="IPR045851">
    <property type="entry name" value="AMP-bd_C_sf"/>
</dbReference>
<dbReference type="Pfam" id="PF00501">
    <property type="entry name" value="AMP-binding"/>
    <property type="match status" value="1"/>
</dbReference>
<accession>A0A1W1C5E8</accession>
<dbReference type="AlphaFoldDB" id="A0A1W1C5E8"/>